<keyword evidence="1 3" id="KW-0378">Hydrolase</keyword>
<protein>
    <submittedName>
        <fullName evidence="3">Alpha/beta hydrolase</fullName>
    </submittedName>
</protein>
<keyword evidence="4" id="KW-1185">Reference proteome</keyword>
<accession>A0A7G9FLS6</accession>
<reference evidence="3 4" key="1">
    <citation type="submission" date="2020-08" db="EMBL/GenBank/DDBJ databases">
        <authorList>
            <person name="Liu C."/>
            <person name="Sun Q."/>
        </authorList>
    </citation>
    <scope>NUCLEOTIDE SEQUENCE [LARGE SCALE GENOMIC DNA]</scope>
    <source>
        <strain evidence="3 4">NSJ-4</strain>
    </source>
</reference>
<dbReference type="Pfam" id="PF07859">
    <property type="entry name" value="Abhydrolase_3"/>
    <property type="match status" value="1"/>
</dbReference>
<sequence>MKENDKTSHRAELMRDIVAMVNQNPVLKQAWQRKKEKSIQNTEFEYPEHLSVEHIDMGLFKMEYLTWNGSENPYVILQLHGGGYMSGLQGQYRKMAGLYAEISSGAAVLSVDYRLAPEYPFPAALEDAVAAYKWLRDKGYESDRIIVVGDSAGGGLAMALCMELRTNGEPMPAGLVAMSPWTDLAITGESYTKNREIDPVFGADGGGEMLLHSPYIGENDAKNPLISPMYGNFTGFPPMLIQVGTHEMLYDDAVSVAKKAKEQGVPVRFTVYEGMFHVFQMSGTVIPESKRAWEEVGAFMHKVMGQW</sequence>
<dbReference type="InterPro" id="IPR013094">
    <property type="entry name" value="AB_hydrolase_3"/>
</dbReference>
<dbReference type="GO" id="GO:0016787">
    <property type="term" value="F:hydrolase activity"/>
    <property type="evidence" value="ECO:0007669"/>
    <property type="project" value="UniProtKB-KW"/>
</dbReference>
<dbReference type="InterPro" id="IPR050300">
    <property type="entry name" value="GDXG_lipolytic_enzyme"/>
</dbReference>
<dbReference type="RefSeq" id="WP_117780032.1">
    <property type="nucleotide sequence ID" value="NZ_CP060632.1"/>
</dbReference>
<dbReference type="AlphaFoldDB" id="A0A7G9FLS6"/>
<evidence type="ECO:0000256" key="1">
    <source>
        <dbReference type="ARBA" id="ARBA00022801"/>
    </source>
</evidence>
<dbReference type="Gene3D" id="3.40.50.1820">
    <property type="entry name" value="alpha/beta hydrolase"/>
    <property type="match status" value="1"/>
</dbReference>
<dbReference type="Proteomes" id="UP000515819">
    <property type="component" value="Chromosome"/>
</dbReference>
<dbReference type="SUPFAM" id="SSF53474">
    <property type="entry name" value="alpha/beta-Hydrolases"/>
    <property type="match status" value="1"/>
</dbReference>
<evidence type="ECO:0000259" key="2">
    <source>
        <dbReference type="Pfam" id="PF07859"/>
    </source>
</evidence>
<organism evidence="3 4">
    <name type="scientific">Wujia chipingensis</name>
    <dbReference type="NCBI Taxonomy" id="2763670"/>
    <lineage>
        <taxon>Bacteria</taxon>
        <taxon>Bacillati</taxon>
        <taxon>Bacillota</taxon>
        <taxon>Clostridia</taxon>
        <taxon>Lachnospirales</taxon>
        <taxon>Lachnospiraceae</taxon>
        <taxon>Wujia</taxon>
    </lineage>
</organism>
<feature type="domain" description="Alpha/beta hydrolase fold-3" evidence="2">
    <location>
        <begin position="76"/>
        <end position="280"/>
    </location>
</feature>
<evidence type="ECO:0000313" key="4">
    <source>
        <dbReference type="Proteomes" id="UP000515819"/>
    </source>
</evidence>
<name>A0A7G9FLS6_9FIRM</name>
<dbReference type="InterPro" id="IPR029058">
    <property type="entry name" value="AB_hydrolase_fold"/>
</dbReference>
<proteinExistence type="predicted"/>
<dbReference type="KEGG" id="wcp:H9Q76_12450"/>
<gene>
    <name evidence="3" type="ORF">H9Q76_12450</name>
</gene>
<dbReference type="PANTHER" id="PTHR48081:SF8">
    <property type="entry name" value="ALPHA_BETA HYDROLASE FOLD-3 DOMAIN-CONTAINING PROTEIN-RELATED"/>
    <property type="match status" value="1"/>
</dbReference>
<evidence type="ECO:0000313" key="3">
    <source>
        <dbReference type="EMBL" id="QNL99507.1"/>
    </source>
</evidence>
<dbReference type="PANTHER" id="PTHR48081">
    <property type="entry name" value="AB HYDROLASE SUPERFAMILY PROTEIN C4A8.06C"/>
    <property type="match status" value="1"/>
</dbReference>
<dbReference type="EMBL" id="CP060632">
    <property type="protein sequence ID" value="QNL99507.1"/>
    <property type="molecule type" value="Genomic_DNA"/>
</dbReference>